<gene>
    <name evidence="1" type="ORF">BAE39_16005</name>
</gene>
<comment type="caution">
    <text evidence="1">The sequence shown here is derived from an EMBL/GenBank/DDBJ whole genome shotgun (WGS) entry which is preliminary data.</text>
</comment>
<dbReference type="GeneID" id="66685575"/>
<accession>A0A1A5IET2</accession>
<protein>
    <submittedName>
        <fullName evidence="1">Uncharacterized protein</fullName>
    </submittedName>
</protein>
<dbReference type="RefSeq" id="WP_010914558.1">
    <property type="nucleotide sequence ID" value="NZ_LZTH01000012.1"/>
</dbReference>
<dbReference type="AlphaFoldDB" id="A0A1A5IET2"/>
<name>A0A1A5IET2_RHILI</name>
<dbReference type="OrthoDB" id="8075301at2"/>
<proteinExistence type="predicted"/>
<sequence length="133" mass="15364">MADPVDNLDAFPEPIQTLNFEATGRKVVQWAQDPSTRPRDLAEFKAQLDGLVVVPDRYKEIQIVQGYDHVFFLRLPPNNQVTQSQKKLQTEQGGMADYGIPEFYFDAILEKVPFNRDSFFYSRIADYTIRGCR</sequence>
<dbReference type="EMBL" id="LZTJ01000012">
    <property type="protein sequence ID" value="OBP77496.1"/>
    <property type="molecule type" value="Genomic_DNA"/>
</dbReference>
<dbReference type="Proteomes" id="UP000093748">
    <property type="component" value="Unassembled WGS sequence"/>
</dbReference>
<evidence type="ECO:0000313" key="1">
    <source>
        <dbReference type="EMBL" id="OBP77496.1"/>
    </source>
</evidence>
<evidence type="ECO:0000313" key="2">
    <source>
        <dbReference type="Proteomes" id="UP000093748"/>
    </source>
</evidence>
<reference evidence="2" key="1">
    <citation type="submission" date="2016-06" db="EMBL/GenBank/DDBJ databases">
        <title>NZP2037 Pacbio-Illumina hybrid assembly.</title>
        <authorList>
            <person name="Ramsay J.P."/>
        </authorList>
    </citation>
    <scope>NUCLEOTIDE SEQUENCE [LARGE SCALE GENOMIC DNA]</scope>
    <source>
        <strain evidence="2">R7ANS::ICEMlSym2042</strain>
    </source>
</reference>
<organism evidence="1 2">
    <name type="scientific">Rhizobium loti</name>
    <name type="common">Mesorhizobium loti</name>
    <dbReference type="NCBI Taxonomy" id="381"/>
    <lineage>
        <taxon>Bacteria</taxon>
        <taxon>Pseudomonadati</taxon>
        <taxon>Pseudomonadota</taxon>
        <taxon>Alphaproteobacteria</taxon>
        <taxon>Hyphomicrobiales</taxon>
        <taxon>Phyllobacteriaceae</taxon>
        <taxon>Mesorhizobium</taxon>
    </lineage>
</organism>